<evidence type="ECO:0000313" key="3">
    <source>
        <dbReference type="Proteomes" id="UP000272400"/>
    </source>
</evidence>
<dbReference type="EMBL" id="RJKE01000001">
    <property type="protein sequence ID" value="ROO86527.1"/>
    <property type="molecule type" value="Genomic_DNA"/>
</dbReference>
<dbReference type="AlphaFoldDB" id="A0A3N1CZ22"/>
<sequence>MRFSRALATVGAAGAASIVLAAPALADWNTPTSGAISGTSLTSSLCSPTTVAGSISPNALSLSTVNFSCAGITIPSPWSGPLSTATLAGSAAKVTLGVSVNVATPSCTYAGSVVGHLFNVSGGVELRFINASISKTSGGFLCPSPYTLNHTFLLNRTAGTPVLSVSYP</sequence>
<keyword evidence="3" id="KW-1185">Reference proteome</keyword>
<keyword evidence="1" id="KW-0732">Signal</keyword>
<comment type="caution">
    <text evidence="2">The sequence shown here is derived from an EMBL/GenBank/DDBJ whole genome shotgun (WGS) entry which is preliminary data.</text>
</comment>
<evidence type="ECO:0000256" key="1">
    <source>
        <dbReference type="SAM" id="SignalP"/>
    </source>
</evidence>
<organism evidence="2 3">
    <name type="scientific">Actinocorallia herbida</name>
    <dbReference type="NCBI Taxonomy" id="58109"/>
    <lineage>
        <taxon>Bacteria</taxon>
        <taxon>Bacillati</taxon>
        <taxon>Actinomycetota</taxon>
        <taxon>Actinomycetes</taxon>
        <taxon>Streptosporangiales</taxon>
        <taxon>Thermomonosporaceae</taxon>
        <taxon>Actinocorallia</taxon>
    </lineage>
</organism>
<reference evidence="2 3" key="1">
    <citation type="submission" date="2018-11" db="EMBL/GenBank/DDBJ databases">
        <title>Sequencing the genomes of 1000 actinobacteria strains.</title>
        <authorList>
            <person name="Klenk H.-P."/>
        </authorList>
    </citation>
    <scope>NUCLEOTIDE SEQUENCE [LARGE SCALE GENOMIC DNA]</scope>
    <source>
        <strain evidence="2 3">DSM 44254</strain>
    </source>
</reference>
<protein>
    <submittedName>
        <fullName evidence="2">Uncharacterized protein</fullName>
    </submittedName>
</protein>
<accession>A0A3N1CZ22</accession>
<dbReference type="Proteomes" id="UP000272400">
    <property type="component" value="Unassembled WGS sequence"/>
</dbReference>
<feature type="signal peptide" evidence="1">
    <location>
        <begin position="1"/>
        <end position="21"/>
    </location>
</feature>
<evidence type="ECO:0000313" key="2">
    <source>
        <dbReference type="EMBL" id="ROO86527.1"/>
    </source>
</evidence>
<feature type="chain" id="PRO_5039566727" evidence="1">
    <location>
        <begin position="22"/>
        <end position="168"/>
    </location>
</feature>
<gene>
    <name evidence="2" type="ORF">EDD29_4100</name>
</gene>
<name>A0A3N1CZ22_9ACTN</name>
<dbReference type="RefSeq" id="WP_123665919.1">
    <property type="nucleotide sequence ID" value="NZ_RJKE01000001.1"/>
</dbReference>
<proteinExistence type="predicted"/>